<sequence>MRSPSTAMRECLDASASTFCNCWRLARKDGTIEGFTDHDRDLSFGGVTYRAASGLTATQIEASVGLVVGSGEVVGALQSDGLCECDLAGGLYDGAGVEIWLVDWRDADNRLLLDATTIGEVTRSEFAFRAELRSLAHLFDETRGESFQRGCSADLGDARCKVDLGAASFHTTGVVLALAHLALAHGAIIAGLESEFADEFFTGGSLTFTSGANAGARVTVKSHRRSGENAGIALWSRLAGPVASGDTFAIVAGCDKSAASCERKFSNIVNFRGFPHIPGNDVVMSYPSSLAPSMDGGSFFE</sequence>
<evidence type="ECO:0000313" key="2">
    <source>
        <dbReference type="EMBL" id="PWB94938.1"/>
    </source>
</evidence>
<evidence type="ECO:0000259" key="1">
    <source>
        <dbReference type="Pfam" id="PF09356"/>
    </source>
</evidence>
<dbReference type="OrthoDB" id="1633386at2"/>
<dbReference type="EMBL" id="PUIV01000005">
    <property type="protein sequence ID" value="PWB94938.1"/>
    <property type="molecule type" value="Genomic_DNA"/>
</dbReference>
<reference evidence="2 3" key="1">
    <citation type="journal article" date="2018" name="Appl. Microbiol. Biotechnol.">
        <title>Co-cultivation of the strictly anaerobic methanogen Methanosarcina barkeri with aerobic methanotrophs in an oxygen-limited membrane bioreactor.</title>
        <authorList>
            <person name="In 't Zandt M.H."/>
            <person name="van den Bosch T.J.M."/>
            <person name="Rijkers R."/>
            <person name="van Kessel M.A.H.J."/>
            <person name="Jetten M.S.M."/>
            <person name="Welte C.U."/>
        </authorList>
    </citation>
    <scope>NUCLEOTIDE SEQUENCE [LARGE SCALE GENOMIC DNA]</scope>
    <source>
        <strain evidence="2 3">DSM 17706</strain>
    </source>
</reference>
<dbReference type="InterPro" id="IPR011928">
    <property type="entry name" value="Phage_phiJL001_Gp84"/>
</dbReference>
<name>A0A2U1STJ3_METSR</name>
<dbReference type="RefSeq" id="WP_108916307.1">
    <property type="nucleotide sequence ID" value="NZ_BGJY01000005.1"/>
</dbReference>
<dbReference type="AlphaFoldDB" id="A0A2U1STJ3"/>
<evidence type="ECO:0000313" key="3">
    <source>
        <dbReference type="Proteomes" id="UP000245137"/>
    </source>
</evidence>
<comment type="caution">
    <text evidence="2">The sequence shown here is derived from an EMBL/GenBank/DDBJ whole genome shotgun (WGS) entry which is preliminary data.</text>
</comment>
<dbReference type="NCBIfam" id="TIGR02218">
    <property type="entry name" value="phg_TIGR02218"/>
    <property type="match status" value="1"/>
</dbReference>
<dbReference type="Pfam" id="PF09931">
    <property type="entry name" value="Phage_phiJL001_Gp84_N"/>
    <property type="match status" value="1"/>
</dbReference>
<dbReference type="InterPro" id="IPR018964">
    <property type="entry name" value="Phage_phiJL001_Gp84_C"/>
</dbReference>
<feature type="domain" description="Bacteriophage phiJL001 Gp84 C-terminal" evidence="1">
    <location>
        <begin position="200"/>
        <end position="281"/>
    </location>
</feature>
<protein>
    <submittedName>
        <fullName evidence="2">Beta tubulin</fullName>
    </submittedName>
</protein>
<accession>A0A2U1STJ3</accession>
<gene>
    <name evidence="2" type="ORF">C5689_05720</name>
</gene>
<dbReference type="Pfam" id="PF09356">
    <property type="entry name" value="Phage_BR0599"/>
    <property type="match status" value="1"/>
</dbReference>
<proteinExistence type="predicted"/>
<dbReference type="Proteomes" id="UP000245137">
    <property type="component" value="Unassembled WGS sequence"/>
</dbReference>
<organism evidence="2 3">
    <name type="scientific">Methylosinus sporium</name>
    <dbReference type="NCBI Taxonomy" id="428"/>
    <lineage>
        <taxon>Bacteria</taxon>
        <taxon>Pseudomonadati</taxon>
        <taxon>Pseudomonadota</taxon>
        <taxon>Alphaproteobacteria</taxon>
        <taxon>Hyphomicrobiales</taxon>
        <taxon>Methylocystaceae</taxon>
        <taxon>Methylosinus</taxon>
    </lineage>
</organism>
<keyword evidence="3" id="KW-1185">Reference proteome</keyword>